<dbReference type="Proteomes" id="UP000077868">
    <property type="component" value="Chromosome"/>
</dbReference>
<keyword evidence="3" id="KW-0560">Oxidoreductase</keyword>
<dbReference type="PANTHER" id="PTHR39428:SF1">
    <property type="entry name" value="F420H(2)-DEPENDENT QUINONE REDUCTASE RV1261C"/>
    <property type="match status" value="1"/>
</dbReference>
<accession>A0A1A9GMD2</accession>
<dbReference type="EMBL" id="CP015079">
    <property type="protein sequence ID" value="ANH39444.1"/>
    <property type="molecule type" value="Genomic_DNA"/>
</dbReference>
<comment type="catalytic activity">
    <reaction evidence="2">
        <text>oxidized coenzyme F420-(gamma-L-Glu)(n) + a quinol + H(+) = reduced coenzyme F420-(gamma-L-Glu)(n) + a quinone</text>
        <dbReference type="Rhea" id="RHEA:39663"/>
        <dbReference type="Rhea" id="RHEA-COMP:12939"/>
        <dbReference type="Rhea" id="RHEA-COMP:14378"/>
        <dbReference type="ChEBI" id="CHEBI:15378"/>
        <dbReference type="ChEBI" id="CHEBI:24646"/>
        <dbReference type="ChEBI" id="CHEBI:132124"/>
        <dbReference type="ChEBI" id="CHEBI:133980"/>
        <dbReference type="ChEBI" id="CHEBI:139511"/>
    </reaction>
</comment>
<dbReference type="Pfam" id="PF04075">
    <property type="entry name" value="F420H2_quin_red"/>
    <property type="match status" value="1"/>
</dbReference>
<dbReference type="AlphaFoldDB" id="A0A1A9GMD2"/>
<dbReference type="GO" id="GO:0005886">
    <property type="term" value="C:plasma membrane"/>
    <property type="evidence" value="ECO:0007669"/>
    <property type="project" value="TreeGrafter"/>
</dbReference>
<dbReference type="KEGG" id="ndk:I601_3033"/>
<evidence type="ECO:0000256" key="2">
    <source>
        <dbReference type="ARBA" id="ARBA00049106"/>
    </source>
</evidence>
<dbReference type="PANTHER" id="PTHR39428">
    <property type="entry name" value="F420H(2)-DEPENDENT QUINONE REDUCTASE RV1261C"/>
    <property type="match status" value="1"/>
</dbReference>
<dbReference type="InterPro" id="IPR004378">
    <property type="entry name" value="F420H2_quin_Rdtase"/>
</dbReference>
<dbReference type="NCBIfam" id="TIGR00026">
    <property type="entry name" value="hi_GC_TIGR00026"/>
    <property type="match status" value="1"/>
</dbReference>
<dbReference type="GO" id="GO:0070967">
    <property type="term" value="F:coenzyme F420 binding"/>
    <property type="evidence" value="ECO:0007669"/>
    <property type="project" value="TreeGrafter"/>
</dbReference>
<dbReference type="InterPro" id="IPR012349">
    <property type="entry name" value="Split_barrel_FMN-bd"/>
</dbReference>
<sequence>MISGSSPAPGAAMSIPADLSYRFRPANPVQRALQALVASRPGAWVFSRTLPHLDSVVQRLSGGRHTVPGLLAGLPVVQLTTTGRRSGQRRTTHLIAIPYDDTLALLGTNFGQPDTPAWALNLEAQPHATLAYRDAEVPVVARLADAQEMEQVLRRSEELYVGYRRYQSRITHRRLRVFVLEPAAS</sequence>
<dbReference type="EC" id="1.-.-.-" evidence="3"/>
<comment type="similarity">
    <text evidence="1">Belongs to the F420H(2)-dependent quinone reductase family.</text>
</comment>
<dbReference type="STRING" id="1300347.I601_3033"/>
<organism evidence="3 4">
    <name type="scientific">Nocardioides dokdonensis FR1436</name>
    <dbReference type="NCBI Taxonomy" id="1300347"/>
    <lineage>
        <taxon>Bacteria</taxon>
        <taxon>Bacillati</taxon>
        <taxon>Actinomycetota</taxon>
        <taxon>Actinomycetes</taxon>
        <taxon>Propionibacteriales</taxon>
        <taxon>Nocardioidaceae</taxon>
        <taxon>Nocardioides</taxon>
    </lineage>
</organism>
<name>A0A1A9GMD2_9ACTN</name>
<dbReference type="Gene3D" id="2.30.110.10">
    <property type="entry name" value="Electron Transport, Fmn-binding Protein, Chain A"/>
    <property type="match status" value="1"/>
</dbReference>
<gene>
    <name evidence="3" type="primary">ddn</name>
    <name evidence="3" type="ORF">I601_3033</name>
</gene>
<evidence type="ECO:0000313" key="3">
    <source>
        <dbReference type="EMBL" id="ANH39444.1"/>
    </source>
</evidence>
<dbReference type="GO" id="GO:0052755">
    <property type="term" value="F:coenzyme F420H2:quinone oxidoreductase activity"/>
    <property type="evidence" value="ECO:0007669"/>
    <property type="project" value="RHEA"/>
</dbReference>
<evidence type="ECO:0000313" key="4">
    <source>
        <dbReference type="Proteomes" id="UP000077868"/>
    </source>
</evidence>
<protein>
    <submittedName>
        <fullName evidence="3">Deazaflavin-dependent nitroreductase</fullName>
        <ecNumber evidence="3">1.-.-.-</ecNumber>
    </submittedName>
</protein>
<keyword evidence="4" id="KW-1185">Reference proteome</keyword>
<evidence type="ECO:0000256" key="1">
    <source>
        <dbReference type="ARBA" id="ARBA00008710"/>
    </source>
</evidence>
<reference evidence="3 4" key="1">
    <citation type="submission" date="2016-03" db="EMBL/GenBank/DDBJ databases">
        <title>Complete genome sequence of a soil Actinobacterium, Nocardioides dokdonensis FR1436.</title>
        <authorList>
            <person name="Kwon S.-K."/>
            <person name="Kim K."/>
            <person name="Kim J.F."/>
        </authorList>
    </citation>
    <scope>NUCLEOTIDE SEQUENCE [LARGE SCALE GENOMIC DNA]</scope>
    <source>
        <strain evidence="3 4">FR1436</strain>
    </source>
</reference>
<dbReference type="PATRIC" id="fig|1300347.3.peg.3031"/>
<proteinExistence type="inferred from homology"/>